<proteinExistence type="predicted"/>
<organism evidence="2 3">
    <name type="scientific">Orbus sasakiae</name>
    <dbReference type="NCBI Taxonomy" id="1078475"/>
    <lineage>
        <taxon>Bacteria</taxon>
        <taxon>Pseudomonadati</taxon>
        <taxon>Pseudomonadota</taxon>
        <taxon>Gammaproteobacteria</taxon>
        <taxon>Orbales</taxon>
        <taxon>Orbaceae</taxon>
        <taxon>Orbus</taxon>
    </lineage>
</organism>
<keyword evidence="1" id="KW-0732">Signal</keyword>
<evidence type="ECO:0000313" key="3">
    <source>
        <dbReference type="Proteomes" id="UP001500171"/>
    </source>
</evidence>
<gene>
    <name evidence="2" type="ORF">GCM10023211_07410</name>
</gene>
<evidence type="ECO:0000313" key="2">
    <source>
        <dbReference type="EMBL" id="GAA5106942.1"/>
    </source>
</evidence>
<feature type="signal peptide" evidence="1">
    <location>
        <begin position="1"/>
        <end position="20"/>
    </location>
</feature>
<reference evidence="3" key="1">
    <citation type="journal article" date="2019" name="Int. J. Syst. Evol. Microbiol.">
        <title>The Global Catalogue of Microorganisms (GCM) 10K type strain sequencing project: providing services to taxonomists for standard genome sequencing and annotation.</title>
        <authorList>
            <consortium name="The Broad Institute Genomics Platform"/>
            <consortium name="The Broad Institute Genome Sequencing Center for Infectious Disease"/>
            <person name="Wu L."/>
            <person name="Ma J."/>
        </authorList>
    </citation>
    <scope>NUCLEOTIDE SEQUENCE [LARGE SCALE GENOMIC DNA]</scope>
    <source>
        <strain evidence="3">JCM 18050</strain>
    </source>
</reference>
<dbReference type="EMBL" id="BAABHY010000001">
    <property type="protein sequence ID" value="GAA5106942.1"/>
    <property type="molecule type" value="Genomic_DNA"/>
</dbReference>
<protein>
    <submittedName>
        <fullName evidence="2">Carbohydrate porin</fullName>
    </submittedName>
</protein>
<dbReference type="RefSeq" id="WP_345488947.1">
    <property type="nucleotide sequence ID" value="NZ_BAABHY010000001.1"/>
</dbReference>
<accession>A0ABP9N6X9</accession>
<name>A0ABP9N6X9_9GAMM</name>
<sequence length="394" mass="44732">MKISRLMLSVCCLYSLPSFGAIEWQTAQGDLKLYGDIEFNADVASKKHQLTSTKTTAQKDFDASDIDRWDLNGRILIGLDGKRVLENQHYAGFSVQPLADLSGKVNLDDAAFYFGKQTDWQFKIGRFEAYDMFPLGQDTFIEYSGNTSNDLYSDGFGYIYMMKEARGRSSSGGSIQFTQQLGDLNLELNTMIKDGTTLFYENNYHGYKMDNNKNVIYLRPVISYKTNDFSIAAAIEGNVINNAYGYTNSEGDWQDQSKRIGYGVTFTWNSMGDFNRASEGIVVNVSTAYLDAEQEQDFSAGMNINWHNYSLGYIFAANDIKTFNPSYKTSGYLDTEGKYKLHTVNASYLIPNVMNMDNFNIYLGAYWSLLDRDESQGGDSEDRYGARVRFKYFF</sequence>
<comment type="caution">
    <text evidence="2">The sequence shown here is derived from an EMBL/GenBank/DDBJ whole genome shotgun (WGS) entry which is preliminary data.</text>
</comment>
<dbReference type="Pfam" id="PF16966">
    <property type="entry name" value="Porin_8"/>
    <property type="match status" value="1"/>
</dbReference>
<keyword evidence="3" id="KW-1185">Reference proteome</keyword>
<evidence type="ECO:0000256" key="1">
    <source>
        <dbReference type="SAM" id="SignalP"/>
    </source>
</evidence>
<dbReference type="InterPro" id="IPR016963">
    <property type="entry name" value="Glycoporin_RafY"/>
</dbReference>
<dbReference type="SUPFAM" id="SSF56935">
    <property type="entry name" value="Porins"/>
    <property type="match status" value="1"/>
</dbReference>
<feature type="chain" id="PRO_5046689547" evidence="1">
    <location>
        <begin position="21"/>
        <end position="394"/>
    </location>
</feature>
<dbReference type="Proteomes" id="UP001500171">
    <property type="component" value="Unassembled WGS sequence"/>
</dbReference>